<reference evidence="1" key="1">
    <citation type="submission" date="2020-10" db="EMBL/GenBank/DDBJ databases">
        <authorList>
            <person name="Castelo-Branco R."/>
            <person name="Eusebio N."/>
            <person name="Adriana R."/>
            <person name="Vieira A."/>
            <person name="Brugerolle De Fraissinette N."/>
            <person name="Rezende De Castro R."/>
            <person name="Schneider M.P."/>
            <person name="Vasconcelos V."/>
            <person name="Leao P.N."/>
        </authorList>
    </citation>
    <scope>NUCLEOTIDE SEQUENCE</scope>
    <source>
        <strain evidence="1">LEGE 11467</strain>
    </source>
</reference>
<evidence type="ECO:0000313" key="1">
    <source>
        <dbReference type="EMBL" id="MBE9041790.1"/>
    </source>
</evidence>
<dbReference type="Proteomes" id="UP000621799">
    <property type="component" value="Unassembled WGS sequence"/>
</dbReference>
<proteinExistence type="predicted"/>
<organism evidence="1 2">
    <name type="scientific">Zarconia navalis LEGE 11467</name>
    <dbReference type="NCBI Taxonomy" id="1828826"/>
    <lineage>
        <taxon>Bacteria</taxon>
        <taxon>Bacillati</taxon>
        <taxon>Cyanobacteriota</taxon>
        <taxon>Cyanophyceae</taxon>
        <taxon>Oscillatoriophycideae</taxon>
        <taxon>Oscillatoriales</taxon>
        <taxon>Oscillatoriales incertae sedis</taxon>
        <taxon>Zarconia</taxon>
        <taxon>Zarconia navalis</taxon>
    </lineage>
</organism>
<comment type="caution">
    <text evidence="1">The sequence shown here is derived from an EMBL/GenBank/DDBJ whole genome shotgun (WGS) entry which is preliminary data.</text>
</comment>
<keyword evidence="2" id="KW-1185">Reference proteome</keyword>
<evidence type="ECO:0008006" key="3">
    <source>
        <dbReference type="Google" id="ProtNLM"/>
    </source>
</evidence>
<dbReference type="EMBL" id="JADEXN010000246">
    <property type="protein sequence ID" value="MBE9041790.1"/>
    <property type="molecule type" value="Genomic_DNA"/>
</dbReference>
<dbReference type="RefSeq" id="WP_264321985.1">
    <property type="nucleotide sequence ID" value="NZ_JADEXN010000246.1"/>
</dbReference>
<gene>
    <name evidence="1" type="ORF">IQ235_13470</name>
</gene>
<dbReference type="AlphaFoldDB" id="A0A928W216"/>
<evidence type="ECO:0000313" key="2">
    <source>
        <dbReference type="Proteomes" id="UP000621799"/>
    </source>
</evidence>
<accession>A0A928W216</accession>
<sequence length="75" mass="8517">MSTFLIDRVAEQLKSMPQPLQWQVLKFVQTLISSQIQGVPGQQLLQFAGAIPTDDLQLMEEAIEEGCDRVDLNEW</sequence>
<name>A0A928W216_9CYAN</name>
<protein>
    <recommendedName>
        <fullName evidence="3">DUF2281 domain-containing protein</fullName>
    </recommendedName>
</protein>